<organism evidence="2 3">
    <name type="scientific">Demequina sediminis</name>
    <dbReference type="NCBI Taxonomy" id="1930058"/>
    <lineage>
        <taxon>Bacteria</taxon>
        <taxon>Bacillati</taxon>
        <taxon>Actinomycetota</taxon>
        <taxon>Actinomycetes</taxon>
        <taxon>Micrococcales</taxon>
        <taxon>Demequinaceae</taxon>
        <taxon>Demequina</taxon>
    </lineage>
</organism>
<evidence type="ECO:0000313" key="3">
    <source>
        <dbReference type="Proteomes" id="UP001426770"/>
    </source>
</evidence>
<dbReference type="SUPFAM" id="SSF143120">
    <property type="entry name" value="YefM-like"/>
    <property type="match status" value="1"/>
</dbReference>
<comment type="caution">
    <text evidence="2">The sequence shown here is derived from an EMBL/GenBank/DDBJ whole genome shotgun (WGS) entry which is preliminary data.</text>
</comment>
<dbReference type="InterPro" id="IPR036165">
    <property type="entry name" value="YefM-like_sf"/>
</dbReference>
<evidence type="ECO:0008006" key="4">
    <source>
        <dbReference type="Google" id="ProtNLM"/>
    </source>
</evidence>
<dbReference type="Proteomes" id="UP001426770">
    <property type="component" value="Unassembled WGS sequence"/>
</dbReference>
<keyword evidence="3" id="KW-1185">Reference proteome</keyword>
<proteinExistence type="inferred from homology"/>
<reference evidence="2 3" key="1">
    <citation type="submission" date="2024-02" db="EMBL/GenBank/DDBJ databases">
        <title>Lysinimicrobium sediminis NBRC 112286.</title>
        <authorList>
            <person name="Ichikawa N."/>
            <person name="Katano-Makiyama Y."/>
            <person name="Hidaka K."/>
        </authorList>
    </citation>
    <scope>NUCLEOTIDE SEQUENCE [LARGE SCALE GENOMIC DNA]</scope>
    <source>
        <strain evidence="2 3">NBRC 112286</strain>
    </source>
</reference>
<evidence type="ECO:0000256" key="1">
    <source>
        <dbReference type="ARBA" id="ARBA00009981"/>
    </source>
</evidence>
<sequence>MEIPVSELAGRLDAALSAARDGEDVILTEDGLPVAKIGPVESMSLLSRLAEEGVLALPADDRAVPRLPQAEAAKDALSSLLGRLRR</sequence>
<evidence type="ECO:0000313" key="2">
    <source>
        <dbReference type="EMBL" id="GAA5518359.1"/>
    </source>
</evidence>
<comment type="similarity">
    <text evidence="1">Belongs to the phD/YefM antitoxin family.</text>
</comment>
<name>A0ABP9WF92_9MICO</name>
<gene>
    <name evidence="2" type="ORF">Lsed01_00784</name>
</gene>
<dbReference type="EMBL" id="BAABRR010000003">
    <property type="protein sequence ID" value="GAA5518359.1"/>
    <property type="molecule type" value="Genomic_DNA"/>
</dbReference>
<dbReference type="RefSeq" id="WP_286214658.1">
    <property type="nucleotide sequence ID" value="NZ_AP027736.1"/>
</dbReference>
<protein>
    <recommendedName>
        <fullName evidence="4">Antitoxin</fullName>
    </recommendedName>
</protein>
<accession>A0ABP9WF92</accession>